<keyword evidence="1" id="KW-0732">Signal</keyword>
<accession>A0A8J6Q2L2</accession>
<dbReference type="RefSeq" id="WP_188229693.1">
    <property type="nucleotide sequence ID" value="NZ_JACVXB010000002.1"/>
</dbReference>
<reference evidence="3 4" key="1">
    <citation type="submission" date="2020-09" db="EMBL/GenBank/DDBJ databases">
        <title>TT11 complete genome.</title>
        <authorList>
            <person name="Wu Z."/>
        </authorList>
    </citation>
    <scope>NUCLEOTIDE SEQUENCE [LARGE SCALE GENOMIC DNA]</scope>
    <source>
        <strain evidence="3 4">TT11</strain>
    </source>
</reference>
<evidence type="ECO:0000313" key="4">
    <source>
        <dbReference type="Proteomes" id="UP000600588"/>
    </source>
</evidence>
<dbReference type="Pfam" id="PF13290">
    <property type="entry name" value="CHB_HEX_C_1"/>
    <property type="match status" value="1"/>
</dbReference>
<dbReference type="AlphaFoldDB" id="A0A8J6Q2L2"/>
<protein>
    <submittedName>
        <fullName evidence="3">Chitobiase/beta-hexosaminidase C-terminal domain-containing protein</fullName>
    </submittedName>
</protein>
<name>A0A8J6Q2L2_9FLAO</name>
<feature type="chain" id="PRO_5035297633" evidence="1">
    <location>
        <begin position="19"/>
        <end position="262"/>
    </location>
</feature>
<sequence>MRLVIWIFCLLLMNCASKENKAYLQSKEVQLVQPRVIANSVLVDSFVIIKASLKVDGTTIFYTSNGDMPNESSNKYQDPIKVSNPGLYRFRAYHPDWKSSDIAELKIYKKGKQAESIIWHTQASNKYPGLGEKTVINENKGLLNFTDAQWVGFDTLASATVCFKEKTYLKSVDISFLIDTGSWIFPPEEVSVIINGDAESMKTIQLNKTESSSEISNKTIKIPLETEVKTLKINVQNIRSIPEWHEGRGTSAWLFMDEWLFN</sequence>
<feature type="domain" description="GH29D-like beta-sandwich" evidence="2">
    <location>
        <begin position="51"/>
        <end position="102"/>
    </location>
</feature>
<gene>
    <name evidence="3" type="ORF">ICJ83_07175</name>
</gene>
<comment type="caution">
    <text evidence="3">The sequence shown here is derived from an EMBL/GenBank/DDBJ whole genome shotgun (WGS) entry which is preliminary data.</text>
</comment>
<evidence type="ECO:0000259" key="2">
    <source>
        <dbReference type="Pfam" id="PF13290"/>
    </source>
</evidence>
<dbReference type="EMBL" id="JACVXB010000002">
    <property type="protein sequence ID" value="MBD0831910.1"/>
    <property type="molecule type" value="Genomic_DNA"/>
</dbReference>
<dbReference type="Proteomes" id="UP000600588">
    <property type="component" value="Unassembled WGS sequence"/>
</dbReference>
<evidence type="ECO:0000313" key="3">
    <source>
        <dbReference type="EMBL" id="MBD0831910.1"/>
    </source>
</evidence>
<evidence type="ECO:0000256" key="1">
    <source>
        <dbReference type="SAM" id="SignalP"/>
    </source>
</evidence>
<dbReference type="InterPro" id="IPR059177">
    <property type="entry name" value="GH29D-like_dom"/>
</dbReference>
<organism evidence="3 4">
    <name type="scientific">Aestuariibaculum sediminum</name>
    <dbReference type="NCBI Taxonomy" id="2770637"/>
    <lineage>
        <taxon>Bacteria</taxon>
        <taxon>Pseudomonadati</taxon>
        <taxon>Bacteroidota</taxon>
        <taxon>Flavobacteriia</taxon>
        <taxon>Flavobacteriales</taxon>
        <taxon>Flavobacteriaceae</taxon>
    </lineage>
</organism>
<feature type="signal peptide" evidence="1">
    <location>
        <begin position="1"/>
        <end position="18"/>
    </location>
</feature>
<keyword evidence="4" id="KW-1185">Reference proteome</keyword>
<proteinExistence type="predicted"/>